<dbReference type="FunFam" id="3.30.160.60:FF:002448">
    <property type="entry name" value="Zinc finger protein 430"/>
    <property type="match status" value="1"/>
</dbReference>
<dbReference type="FunFam" id="3.30.160.60:FF:001737">
    <property type="entry name" value="Zinc finger protein 100"/>
    <property type="match status" value="2"/>
</dbReference>
<dbReference type="Gene3D" id="3.30.160.60">
    <property type="entry name" value="Classic Zinc Finger"/>
    <property type="match status" value="6"/>
</dbReference>
<dbReference type="STRING" id="61621.ENSRBIP00000003469"/>
<dbReference type="SUPFAM" id="SSF57667">
    <property type="entry name" value="beta-beta-alpha zinc fingers"/>
    <property type="match status" value="4"/>
</dbReference>
<evidence type="ECO:0000256" key="9">
    <source>
        <dbReference type="ARBA" id="ARBA00023242"/>
    </source>
</evidence>
<dbReference type="GO" id="GO:0000978">
    <property type="term" value="F:RNA polymerase II cis-regulatory region sequence-specific DNA binding"/>
    <property type="evidence" value="ECO:0007669"/>
    <property type="project" value="TreeGrafter"/>
</dbReference>
<dbReference type="GO" id="GO:0005634">
    <property type="term" value="C:nucleus"/>
    <property type="evidence" value="ECO:0007669"/>
    <property type="project" value="UniProtKB-SubCell"/>
</dbReference>
<feature type="domain" description="C2H2-type" evidence="11">
    <location>
        <begin position="298"/>
        <end position="329"/>
    </location>
</feature>
<dbReference type="GO" id="GO:0008270">
    <property type="term" value="F:zinc ion binding"/>
    <property type="evidence" value="ECO:0007669"/>
    <property type="project" value="UniProtKB-KW"/>
</dbReference>
<evidence type="ECO:0000256" key="10">
    <source>
        <dbReference type="PROSITE-ProRule" id="PRU00042"/>
    </source>
</evidence>
<reference evidence="13" key="3">
    <citation type="submission" date="2025-09" db="UniProtKB">
        <authorList>
            <consortium name="Ensembl"/>
        </authorList>
    </citation>
    <scope>IDENTIFICATION</scope>
</reference>
<dbReference type="CDD" id="cd07765">
    <property type="entry name" value="KRAB_A-box"/>
    <property type="match status" value="1"/>
</dbReference>
<dbReference type="Proteomes" id="UP000233180">
    <property type="component" value="Unassembled WGS sequence"/>
</dbReference>
<keyword evidence="4 10" id="KW-0863">Zinc-finger</keyword>
<dbReference type="InterPro" id="IPR013087">
    <property type="entry name" value="Znf_C2H2_type"/>
</dbReference>
<dbReference type="PANTHER" id="PTHR24384">
    <property type="entry name" value="FINGER PUTATIVE TRANSCRIPTION FACTOR FAMILY-RELATED"/>
    <property type="match status" value="1"/>
</dbReference>
<dbReference type="PROSITE" id="PS50157">
    <property type="entry name" value="ZINC_FINGER_C2H2_2"/>
    <property type="match status" value="5"/>
</dbReference>
<dbReference type="AlphaFoldDB" id="A0A2K6JWS3"/>
<evidence type="ECO:0000256" key="7">
    <source>
        <dbReference type="ARBA" id="ARBA00023125"/>
    </source>
</evidence>
<reference evidence="13 14" key="1">
    <citation type="submission" date="2016-06" db="EMBL/GenBank/DDBJ databases">
        <title>Genome of Rhinopithecus bieti.</title>
        <authorList>
            <person name="Wu"/>
            <person name="C.-I. and Zhang"/>
            <person name="Y."/>
        </authorList>
    </citation>
    <scope>NUCLEOTIDE SEQUENCE</scope>
</reference>
<keyword evidence="5" id="KW-0862">Zinc</keyword>
<evidence type="ECO:0000313" key="14">
    <source>
        <dbReference type="Proteomes" id="UP000233180"/>
    </source>
</evidence>
<dbReference type="InterPro" id="IPR036236">
    <property type="entry name" value="Znf_C2H2_sf"/>
</dbReference>
<feature type="domain" description="C2H2-type" evidence="11">
    <location>
        <begin position="229"/>
        <end position="256"/>
    </location>
</feature>
<feature type="domain" description="C2H2-type" evidence="11">
    <location>
        <begin position="173"/>
        <end position="200"/>
    </location>
</feature>
<evidence type="ECO:0000256" key="2">
    <source>
        <dbReference type="ARBA" id="ARBA00022723"/>
    </source>
</evidence>
<keyword evidence="8" id="KW-0804">Transcription</keyword>
<dbReference type="GeneTree" id="ENSGT00940000161942"/>
<dbReference type="PANTHER" id="PTHR24384:SF211">
    <property type="entry name" value="ZINC FINGER PROTEIN 138-RELATED"/>
    <property type="match status" value="1"/>
</dbReference>
<dbReference type="PROSITE" id="PS00028">
    <property type="entry name" value="ZINC_FINGER_C2H2_1"/>
    <property type="match status" value="3"/>
</dbReference>
<keyword evidence="7" id="KW-0238">DNA-binding</keyword>
<dbReference type="InterPro" id="IPR036051">
    <property type="entry name" value="KRAB_dom_sf"/>
</dbReference>
<dbReference type="SUPFAM" id="SSF109640">
    <property type="entry name" value="KRAB domain (Kruppel-associated box)"/>
    <property type="match status" value="1"/>
</dbReference>
<name>A0A2K6JWS3_RHIBE</name>
<dbReference type="InterPro" id="IPR050752">
    <property type="entry name" value="C2H2-ZF_domain"/>
</dbReference>
<evidence type="ECO:0000256" key="6">
    <source>
        <dbReference type="ARBA" id="ARBA00023015"/>
    </source>
</evidence>
<evidence type="ECO:0000259" key="12">
    <source>
        <dbReference type="PROSITE" id="PS50805"/>
    </source>
</evidence>
<dbReference type="SMART" id="SM00349">
    <property type="entry name" value="KRAB"/>
    <property type="match status" value="1"/>
</dbReference>
<evidence type="ECO:0000256" key="8">
    <source>
        <dbReference type="ARBA" id="ARBA00023163"/>
    </source>
</evidence>
<evidence type="ECO:0000256" key="3">
    <source>
        <dbReference type="ARBA" id="ARBA00022737"/>
    </source>
</evidence>
<keyword evidence="9" id="KW-0539">Nucleus</keyword>
<evidence type="ECO:0000259" key="11">
    <source>
        <dbReference type="PROSITE" id="PS50157"/>
    </source>
</evidence>
<keyword evidence="6" id="KW-0805">Transcription regulation</keyword>
<keyword evidence="14" id="KW-1185">Reference proteome</keyword>
<proteinExistence type="predicted"/>
<evidence type="ECO:0000313" key="13">
    <source>
        <dbReference type="Ensembl" id="ENSRBIP00000003469.1"/>
    </source>
</evidence>
<comment type="subcellular location">
    <subcellularLocation>
        <location evidence="1">Nucleus</location>
    </subcellularLocation>
</comment>
<dbReference type="Ensembl" id="ENSRBIT00000017947.1">
    <property type="protein sequence ID" value="ENSRBIP00000003469.1"/>
    <property type="gene ID" value="ENSRBIG00000016340.1"/>
</dbReference>
<dbReference type="OMA" id="CKTKELC"/>
<feature type="domain" description="KRAB" evidence="12">
    <location>
        <begin position="4"/>
        <end position="75"/>
    </location>
</feature>
<feature type="domain" description="C2H2-type" evidence="11">
    <location>
        <begin position="257"/>
        <end position="284"/>
    </location>
</feature>
<dbReference type="Pfam" id="PF01352">
    <property type="entry name" value="KRAB"/>
    <property type="match status" value="1"/>
</dbReference>
<dbReference type="PROSITE" id="PS50805">
    <property type="entry name" value="KRAB"/>
    <property type="match status" value="1"/>
</dbReference>
<evidence type="ECO:0000256" key="1">
    <source>
        <dbReference type="ARBA" id="ARBA00004123"/>
    </source>
</evidence>
<dbReference type="SMART" id="SM00355">
    <property type="entry name" value="ZnF_C2H2"/>
    <property type="match status" value="5"/>
</dbReference>
<keyword evidence="2" id="KW-0479">Metal-binding</keyword>
<keyword evidence="3" id="KW-0677">Repeat</keyword>
<reference evidence="13" key="2">
    <citation type="submission" date="2025-08" db="UniProtKB">
        <authorList>
            <consortium name="Ensembl"/>
        </authorList>
    </citation>
    <scope>IDENTIFICATION</scope>
</reference>
<accession>A0A2K6JWS3</accession>
<dbReference type="GO" id="GO:0000981">
    <property type="term" value="F:DNA-binding transcription factor activity, RNA polymerase II-specific"/>
    <property type="evidence" value="ECO:0007669"/>
    <property type="project" value="TreeGrafter"/>
</dbReference>
<feature type="domain" description="C2H2-type" evidence="11">
    <location>
        <begin position="201"/>
        <end position="228"/>
    </location>
</feature>
<sequence length="362" mass="42639">MGPLTFRDVKIEFSLEEWQCLDTAQRNLYRDVMLENYRNLVFLGIAVSKPDLITWLEQGKEPWNMKRREMVDKTPVMCSHFTQDVWPEQSIKDSFQKVILRTCGKYGHENLQLKKDHKSVDACKVYKGGYNGLNQCLTTTESKIFQCDKYVKVFHKFSNVNRSKIRHTGKKPFKCKNRGKSFCMLSQLTQHKKIHTREYSYKCEECGKAFNWSSTLTKHKIIHTGEKPYKCEECGKAFNRSSNLTKHKIIHTEEKPYKCEECGKAFNQFSILNKHKRIHMEDKPYKCEECGKAFRKTHKCEGMWPGCGKSFRCILNLTKHKIIHIEKNPNKCEQCECGKAFKTSNPYYTSDNLYWRETLPKT</sequence>
<dbReference type="FunFam" id="3.30.160.60:FF:000120">
    <property type="entry name" value="Zinc finger protein 430"/>
    <property type="match status" value="1"/>
</dbReference>
<evidence type="ECO:0000256" key="5">
    <source>
        <dbReference type="ARBA" id="ARBA00022833"/>
    </source>
</evidence>
<evidence type="ECO:0000256" key="4">
    <source>
        <dbReference type="ARBA" id="ARBA00022771"/>
    </source>
</evidence>
<dbReference type="Pfam" id="PF00096">
    <property type="entry name" value="zf-C2H2"/>
    <property type="match status" value="3"/>
</dbReference>
<dbReference type="Gene3D" id="6.10.140.140">
    <property type="match status" value="1"/>
</dbReference>
<protein>
    <submittedName>
        <fullName evidence="13">Uncharacterized protein</fullName>
    </submittedName>
</protein>
<organism evidence="13 14">
    <name type="scientific">Rhinopithecus bieti</name>
    <name type="common">Black snub-nosed monkey</name>
    <name type="synonym">Pygathrix bieti</name>
    <dbReference type="NCBI Taxonomy" id="61621"/>
    <lineage>
        <taxon>Eukaryota</taxon>
        <taxon>Metazoa</taxon>
        <taxon>Chordata</taxon>
        <taxon>Craniata</taxon>
        <taxon>Vertebrata</taxon>
        <taxon>Euteleostomi</taxon>
        <taxon>Mammalia</taxon>
        <taxon>Eutheria</taxon>
        <taxon>Euarchontoglires</taxon>
        <taxon>Primates</taxon>
        <taxon>Haplorrhini</taxon>
        <taxon>Catarrhini</taxon>
        <taxon>Cercopithecidae</taxon>
        <taxon>Colobinae</taxon>
        <taxon>Rhinopithecus</taxon>
    </lineage>
</organism>
<dbReference type="InterPro" id="IPR001909">
    <property type="entry name" value="KRAB"/>
</dbReference>